<sequence length="99" mass="10802">MQLAFLGVGAVAAAQLAGDALPLRSRSAPARKAGIMAVPPSIDLCCKYGCLFLKKEKVLTTYMNRRGSGQNNPERVATLSHFCAKSLKSFRKWFEILTL</sequence>
<name>A0A1Q5PDC7_9BACT</name>
<dbReference type="Proteomes" id="UP000186551">
    <property type="component" value="Unassembled WGS sequence"/>
</dbReference>
<evidence type="ECO:0000313" key="2">
    <source>
        <dbReference type="Proteomes" id="UP000186551"/>
    </source>
</evidence>
<protein>
    <submittedName>
        <fullName evidence="1">Uncharacterized protein</fullName>
    </submittedName>
</protein>
<reference evidence="1 2" key="1">
    <citation type="submission" date="2016-03" db="EMBL/GenBank/DDBJ databases">
        <title>Genome sequence of Pontibacter sp. nov., of the family cytophagaceae, isolated from marine sediment of the Yellow Sea, China.</title>
        <authorList>
            <person name="Zhang G."/>
            <person name="Zhang R."/>
        </authorList>
    </citation>
    <scope>NUCLEOTIDE SEQUENCE [LARGE SCALE GENOMIC DNA]</scope>
    <source>
        <strain evidence="1 2">S10-8</strain>
    </source>
</reference>
<dbReference type="AlphaFoldDB" id="A0A1Q5PDC7"/>
<dbReference type="EMBL" id="LVWA01000005">
    <property type="protein sequence ID" value="OKL40240.1"/>
    <property type="molecule type" value="Genomic_DNA"/>
</dbReference>
<accession>A0A1Q5PDC7</accession>
<comment type="caution">
    <text evidence="1">The sequence shown here is derived from an EMBL/GenBank/DDBJ whole genome shotgun (WGS) entry which is preliminary data.</text>
</comment>
<keyword evidence="2" id="KW-1185">Reference proteome</keyword>
<proteinExistence type="predicted"/>
<organism evidence="1 2">
    <name type="scientific">Pontibacter flavimaris</name>
    <dbReference type="NCBI Taxonomy" id="1797110"/>
    <lineage>
        <taxon>Bacteria</taxon>
        <taxon>Pseudomonadati</taxon>
        <taxon>Bacteroidota</taxon>
        <taxon>Cytophagia</taxon>
        <taxon>Cytophagales</taxon>
        <taxon>Hymenobacteraceae</taxon>
        <taxon>Pontibacter</taxon>
    </lineage>
</organism>
<gene>
    <name evidence="1" type="ORF">A3841_18075</name>
</gene>
<evidence type="ECO:0000313" key="1">
    <source>
        <dbReference type="EMBL" id="OKL40240.1"/>
    </source>
</evidence>